<dbReference type="EMBL" id="JABDTM020022514">
    <property type="protein sequence ID" value="KAH0815848.1"/>
    <property type="molecule type" value="Genomic_DNA"/>
</dbReference>
<evidence type="ECO:0000313" key="5">
    <source>
        <dbReference type="EMBL" id="KAH0815848.1"/>
    </source>
</evidence>
<dbReference type="PANTHER" id="PTHR22576:SF41">
    <property type="entry name" value="CASPASE 14, APOPTOSIS-RELATED CYSTEINE PEPTIDASE"/>
    <property type="match status" value="1"/>
</dbReference>
<dbReference type="Pfam" id="PF23724">
    <property type="entry name" value="Dredd_2nd"/>
    <property type="match status" value="1"/>
</dbReference>
<dbReference type="InterPro" id="IPR011600">
    <property type="entry name" value="Pept_C14_caspase"/>
</dbReference>
<protein>
    <recommendedName>
        <fullName evidence="7">Caspase-8</fullName>
    </recommendedName>
</protein>
<dbReference type="Gene3D" id="3.40.50.1460">
    <property type="match status" value="1"/>
</dbReference>
<reference evidence="5" key="1">
    <citation type="journal article" date="2020" name="J Insects Food Feed">
        <title>The yellow mealworm (Tenebrio molitor) genome: a resource for the emerging insects as food and feed industry.</title>
        <authorList>
            <person name="Eriksson T."/>
            <person name="Andere A."/>
            <person name="Kelstrup H."/>
            <person name="Emery V."/>
            <person name="Picard C."/>
        </authorList>
    </citation>
    <scope>NUCLEOTIDE SEQUENCE</scope>
    <source>
        <strain evidence="5">Stoneville</strain>
        <tissue evidence="5">Whole head</tissue>
    </source>
</reference>
<dbReference type="InterPro" id="IPR029030">
    <property type="entry name" value="Caspase-like_dom_sf"/>
</dbReference>
<dbReference type="InterPro" id="IPR056259">
    <property type="entry name" value="Dredd_N"/>
</dbReference>
<dbReference type="InterPro" id="IPR002138">
    <property type="entry name" value="Pept_C14_p10"/>
</dbReference>
<name>A0A8J6HK89_TENMO</name>
<evidence type="ECO:0000256" key="2">
    <source>
        <dbReference type="RuleBase" id="RU003971"/>
    </source>
</evidence>
<dbReference type="Pfam" id="PF00656">
    <property type="entry name" value="Peptidase_C14"/>
    <property type="match status" value="1"/>
</dbReference>
<dbReference type="InterPro" id="IPR052039">
    <property type="entry name" value="Caspase-related_regulators"/>
</dbReference>
<comment type="caution">
    <text evidence="5">The sequence shown here is derived from an EMBL/GenBank/DDBJ whole genome shotgun (WGS) entry which is preliminary data.</text>
</comment>
<dbReference type="SUPFAM" id="SSF52129">
    <property type="entry name" value="Caspase-like"/>
    <property type="match status" value="1"/>
</dbReference>
<evidence type="ECO:0000256" key="1">
    <source>
        <dbReference type="ARBA" id="ARBA00010134"/>
    </source>
</evidence>
<keyword evidence="6" id="KW-1185">Reference proteome</keyword>
<evidence type="ECO:0000259" key="4">
    <source>
        <dbReference type="PROSITE" id="PS50208"/>
    </source>
</evidence>
<proteinExistence type="inferred from homology"/>
<dbReference type="PROSITE" id="PS50207">
    <property type="entry name" value="CASPASE_P10"/>
    <property type="match status" value="1"/>
</dbReference>
<evidence type="ECO:0000259" key="3">
    <source>
        <dbReference type="PROSITE" id="PS50207"/>
    </source>
</evidence>
<evidence type="ECO:0008006" key="7">
    <source>
        <dbReference type="Google" id="ProtNLM"/>
    </source>
</evidence>
<evidence type="ECO:0000313" key="6">
    <source>
        <dbReference type="Proteomes" id="UP000719412"/>
    </source>
</evidence>
<dbReference type="GO" id="GO:0006508">
    <property type="term" value="P:proteolysis"/>
    <property type="evidence" value="ECO:0007669"/>
    <property type="project" value="InterPro"/>
</dbReference>
<feature type="domain" description="Caspase family p20" evidence="4">
    <location>
        <begin position="273"/>
        <end position="410"/>
    </location>
</feature>
<dbReference type="InterPro" id="IPR001309">
    <property type="entry name" value="Pept_C14_p20"/>
</dbReference>
<dbReference type="Pfam" id="PF23725">
    <property type="entry name" value="Dredd_N"/>
    <property type="match status" value="1"/>
</dbReference>
<dbReference type="InterPro" id="IPR056260">
    <property type="entry name" value="Dredd_2nd"/>
</dbReference>
<reference evidence="5" key="2">
    <citation type="submission" date="2021-08" db="EMBL/GenBank/DDBJ databases">
        <authorList>
            <person name="Eriksson T."/>
        </authorList>
    </citation>
    <scope>NUCLEOTIDE SEQUENCE</scope>
    <source>
        <strain evidence="5">Stoneville</strain>
        <tissue evidence="5">Whole head</tissue>
    </source>
</reference>
<dbReference type="SMART" id="SM00115">
    <property type="entry name" value="CASc"/>
    <property type="match status" value="1"/>
</dbReference>
<dbReference type="AlphaFoldDB" id="A0A8J6HK89"/>
<dbReference type="GO" id="GO:0004197">
    <property type="term" value="F:cysteine-type endopeptidase activity"/>
    <property type="evidence" value="ECO:0007669"/>
    <property type="project" value="InterPro"/>
</dbReference>
<feature type="domain" description="Caspase family p10" evidence="3">
    <location>
        <begin position="441"/>
        <end position="523"/>
    </location>
</feature>
<organism evidence="5 6">
    <name type="scientific">Tenebrio molitor</name>
    <name type="common">Yellow mealworm beetle</name>
    <dbReference type="NCBI Taxonomy" id="7067"/>
    <lineage>
        <taxon>Eukaryota</taxon>
        <taxon>Metazoa</taxon>
        <taxon>Ecdysozoa</taxon>
        <taxon>Arthropoda</taxon>
        <taxon>Hexapoda</taxon>
        <taxon>Insecta</taxon>
        <taxon>Pterygota</taxon>
        <taxon>Neoptera</taxon>
        <taxon>Endopterygota</taxon>
        <taxon>Coleoptera</taxon>
        <taxon>Polyphaga</taxon>
        <taxon>Cucujiformia</taxon>
        <taxon>Tenebrionidae</taxon>
        <taxon>Tenebrio</taxon>
    </lineage>
</organism>
<dbReference type="InterPro" id="IPR015917">
    <property type="entry name" value="Pept_C14A"/>
</dbReference>
<dbReference type="Proteomes" id="UP000719412">
    <property type="component" value="Unassembled WGS sequence"/>
</dbReference>
<dbReference type="PRINTS" id="PR00376">
    <property type="entry name" value="IL1BCENZYME"/>
</dbReference>
<dbReference type="PROSITE" id="PS50208">
    <property type="entry name" value="CASPASE_P20"/>
    <property type="match status" value="1"/>
</dbReference>
<comment type="similarity">
    <text evidence="1 2">Belongs to the peptidase C14A family.</text>
</comment>
<accession>A0A8J6HK89</accession>
<dbReference type="PANTHER" id="PTHR22576">
    <property type="entry name" value="MUCOSA ASSOCIATED LYMPHOID TISSUE LYMPHOMA TRANSLOCATION PROTEIN 1/PARACASPASE"/>
    <property type="match status" value="1"/>
</dbReference>
<sequence length="526" mass="60453">MSIKLTLDQVLSIEDQLDLYEKVSIVYLLYDDPKTALQELSSLIGGEQIKILYNWAIHQNLSGNKWQEKFVEAICIIQNYQVLKFLGFSRHDLRMRFLPHHQSTFLYVNKSRKALYFLCELFLPHEVEALVSLASSDMARKNVPFKRFNSYLELYFLDWEVSGYIKQNNWNNLYVILKQMEEFDRCDNLKEIVPVVPENQSPVRDQRIGVSRVKNKTVDASVSSGPSKKAVNVFEDILNSKSLLDMVSNESSISADNAVYISDENKYQIDPKNPGFCLIINQENFYTEIDEKLQHLLPSGGHKLEPRDGTQQDKEKLEETFKLFGFKTKTVDNLTHDQIIEKIDEVIRGIDKESSLFVCIMSHGNEGVVYGVNSCQVKITKIQDMLCSTKRTKLLGKPKVLILQSCQGTICQKLSPVEEDDDEIVTDGPSAFTHEAVFPLADLFTFWATVPGYGAIRHKKTGSWFIQSLCDKMIQLCNQYHFEDICTSVIGDVTRKTWRRDNFEVGMVPIKHSTLRKLLYLQPIRA</sequence>
<gene>
    <name evidence="5" type="ORF">GEV33_006944</name>
</gene>